<dbReference type="InterPro" id="IPR012337">
    <property type="entry name" value="RNaseH-like_sf"/>
</dbReference>
<dbReference type="EMBL" id="CAFAAV010000156">
    <property type="protein sequence ID" value="CAB4828564.1"/>
    <property type="molecule type" value="Genomic_DNA"/>
</dbReference>
<dbReference type="Pfam" id="PF22483">
    <property type="entry name" value="Mu-transpos_C_2"/>
    <property type="match status" value="1"/>
</dbReference>
<accession>A0A6J7A722</accession>
<dbReference type="EMBL" id="CAESGF010000003">
    <property type="protein sequence ID" value="CAB4362983.1"/>
    <property type="molecule type" value="Genomic_DNA"/>
</dbReference>
<dbReference type="Gene3D" id="3.30.420.10">
    <property type="entry name" value="Ribonuclease H-like superfamily/Ribonuclease H"/>
    <property type="match status" value="1"/>
</dbReference>
<evidence type="ECO:0000256" key="1">
    <source>
        <dbReference type="ARBA" id="ARBA00009277"/>
    </source>
</evidence>
<dbReference type="GO" id="GO:0003676">
    <property type="term" value="F:nucleic acid binding"/>
    <property type="evidence" value="ECO:0007669"/>
    <property type="project" value="InterPro"/>
</dbReference>
<dbReference type="GO" id="GO:0015074">
    <property type="term" value="P:DNA integration"/>
    <property type="evidence" value="ECO:0007669"/>
    <property type="project" value="InterPro"/>
</dbReference>
<dbReference type="InterPro" id="IPR001584">
    <property type="entry name" value="Integrase_cat-core"/>
</dbReference>
<dbReference type="AlphaFoldDB" id="A0A6J7A722"/>
<dbReference type="SUPFAM" id="SSF53098">
    <property type="entry name" value="Ribonuclease H-like"/>
    <property type="match status" value="1"/>
</dbReference>
<proteinExistence type="inferred from homology"/>
<organism evidence="5">
    <name type="scientific">freshwater metagenome</name>
    <dbReference type="NCBI Taxonomy" id="449393"/>
    <lineage>
        <taxon>unclassified sequences</taxon>
        <taxon>metagenomes</taxon>
        <taxon>ecological metagenomes</taxon>
    </lineage>
</organism>
<evidence type="ECO:0000256" key="2">
    <source>
        <dbReference type="SAM" id="MobiDB-lite"/>
    </source>
</evidence>
<evidence type="ECO:0000313" key="6">
    <source>
        <dbReference type="EMBL" id="CAB4853110.1"/>
    </source>
</evidence>
<evidence type="ECO:0000313" key="4">
    <source>
        <dbReference type="EMBL" id="CAB4362983.1"/>
    </source>
</evidence>
<protein>
    <submittedName>
        <fullName evidence="5">Unannotated protein</fullName>
    </submittedName>
</protein>
<gene>
    <name evidence="5" type="ORF">UFOPK3099_01872</name>
    <name evidence="6" type="ORF">UFOPK3267_02634</name>
    <name evidence="7" type="ORF">UFOPK3931_03116</name>
    <name evidence="4" type="ORF">UFOPK4189_00770</name>
</gene>
<dbReference type="EMBL" id="CAFBOL010000137">
    <property type="protein sequence ID" value="CAB5016633.1"/>
    <property type="molecule type" value="Genomic_DNA"/>
</dbReference>
<dbReference type="PANTHER" id="PTHR35004">
    <property type="entry name" value="TRANSPOSASE RV3428C-RELATED"/>
    <property type="match status" value="1"/>
</dbReference>
<comment type="similarity">
    <text evidence="1">Belongs to the transposase IS21/IS408/IS1162 family.</text>
</comment>
<name>A0A6J7A722_9ZZZZ</name>
<dbReference type="PROSITE" id="PS50994">
    <property type="entry name" value="INTEGRASE"/>
    <property type="match status" value="1"/>
</dbReference>
<evidence type="ECO:0000313" key="5">
    <source>
        <dbReference type="EMBL" id="CAB4828564.1"/>
    </source>
</evidence>
<feature type="region of interest" description="Disordered" evidence="2">
    <location>
        <begin position="463"/>
        <end position="489"/>
    </location>
</feature>
<dbReference type="InterPro" id="IPR054353">
    <property type="entry name" value="IstA-like_C"/>
</dbReference>
<dbReference type="InterPro" id="IPR036397">
    <property type="entry name" value="RNaseH_sf"/>
</dbReference>
<dbReference type="NCBIfam" id="NF033546">
    <property type="entry name" value="transpos_IS21"/>
    <property type="match status" value="1"/>
</dbReference>
<dbReference type="EMBL" id="CAFBIY010000201">
    <property type="protein sequence ID" value="CAB4853110.1"/>
    <property type="molecule type" value="Genomic_DNA"/>
</dbReference>
<reference evidence="5" key="1">
    <citation type="submission" date="2020-05" db="EMBL/GenBank/DDBJ databases">
        <authorList>
            <person name="Chiriac C."/>
            <person name="Salcher M."/>
            <person name="Ghai R."/>
            <person name="Kavagutti S V."/>
        </authorList>
    </citation>
    <scope>NUCLEOTIDE SEQUENCE</scope>
</reference>
<evidence type="ECO:0000313" key="7">
    <source>
        <dbReference type="EMBL" id="CAB5016633.1"/>
    </source>
</evidence>
<sequence>MEILEAFALTNSYRAAGELAGCSHHTVEHYVTMRDRGLLPDGVTPLERVKLIDGFMPKIEEWVERSNGKVRGDVVFDKLVAVGFEGSDRTTRRALAVVKLNWRAGRRRVYRPWVVEPGMWAQWDWGHGPKIAGRQTYLFCAWIAWSRFRVVYAVWDKTLPTVISCLDRSMRAFGGVPTYWLTDNERTVSTGHVAGIAVRHPLIVAVGHHYGVTVATCVPADPETKGGVERTVQIAKADLVPTDTNLRDDYVSWGELVEACAAFMVKVNGREHRVTRRAPAEMLAEEQTRLHRLPDAAFTAAFGQTRKVSWTSTISFGGVTYSVPHTLADQVVWVRVDGDEIVATHIAASGAVEVARHLLSTPGNPSINDAHYPPRPAGALARQPKPTNAAEAEFLELGDGARVWLIEAAAAGTSRVKVKMADAVQLSRLHGVERVDWALGHAAMFERFGDGDTASILAAHPVGQRRRADDQHSMQPSTKAWESFGEVAS</sequence>
<evidence type="ECO:0000259" key="3">
    <source>
        <dbReference type="PROSITE" id="PS50994"/>
    </source>
</evidence>
<feature type="domain" description="Integrase catalytic" evidence="3">
    <location>
        <begin position="108"/>
        <end position="287"/>
    </location>
</feature>